<dbReference type="PANTHER" id="PTHR33992:SF1">
    <property type="entry name" value="RIBONUCLEASE P PROTEIN COMPONENT"/>
    <property type="match status" value="1"/>
</dbReference>
<dbReference type="Gene3D" id="3.30.230.10">
    <property type="match status" value="1"/>
</dbReference>
<comment type="caution">
    <text evidence="9">The sequence shown here is derived from an EMBL/GenBank/DDBJ whole genome shotgun (WGS) entry which is preliminary data.</text>
</comment>
<comment type="subunit">
    <text evidence="7">Consists of a catalytic RNA component (M1 or rnpB) and a protein subunit.</text>
</comment>
<reference evidence="9" key="1">
    <citation type="submission" date="2020-10" db="EMBL/GenBank/DDBJ databases">
        <authorList>
            <person name="Gilroy R."/>
        </authorList>
    </citation>
    <scope>NUCLEOTIDE SEQUENCE</scope>
    <source>
        <strain evidence="9">G3-4614</strain>
    </source>
</reference>
<dbReference type="PANTHER" id="PTHR33992">
    <property type="entry name" value="RIBONUCLEASE P PROTEIN COMPONENT"/>
    <property type="match status" value="1"/>
</dbReference>
<name>A0A9D9E2M5_9BACT</name>
<evidence type="ECO:0000256" key="5">
    <source>
        <dbReference type="ARBA" id="ARBA00022801"/>
    </source>
</evidence>
<comment type="function">
    <text evidence="1 7">RNaseP catalyzes the removal of the 5'-leader sequence from pre-tRNA to produce the mature 5'-terminus. It can also cleave other RNA substrates such as 4.5S RNA. The protein component plays an auxiliary but essential role in vivo by binding to the 5'-leader sequence and broadening the substrate specificity of the ribozyme.</text>
</comment>
<keyword evidence="5 7" id="KW-0378">Hydrolase</keyword>
<keyword evidence="4 7" id="KW-0255">Endonuclease</keyword>
<dbReference type="SUPFAM" id="SSF54211">
    <property type="entry name" value="Ribosomal protein S5 domain 2-like"/>
    <property type="match status" value="1"/>
</dbReference>
<dbReference type="HAMAP" id="MF_00227">
    <property type="entry name" value="RNase_P"/>
    <property type="match status" value="1"/>
</dbReference>
<dbReference type="Pfam" id="PF00825">
    <property type="entry name" value="Ribonuclease_P"/>
    <property type="match status" value="1"/>
</dbReference>
<reference evidence="9" key="2">
    <citation type="journal article" date="2021" name="PeerJ">
        <title>Extensive microbial diversity within the chicken gut microbiome revealed by metagenomics and culture.</title>
        <authorList>
            <person name="Gilroy R."/>
            <person name="Ravi A."/>
            <person name="Getino M."/>
            <person name="Pursley I."/>
            <person name="Horton D.L."/>
            <person name="Alikhan N.F."/>
            <person name="Baker D."/>
            <person name="Gharbi K."/>
            <person name="Hall N."/>
            <person name="Watson M."/>
            <person name="Adriaenssens E.M."/>
            <person name="Foster-Nyarko E."/>
            <person name="Jarju S."/>
            <person name="Secka A."/>
            <person name="Antonio M."/>
            <person name="Oren A."/>
            <person name="Chaudhuri R.R."/>
            <person name="La Ragione R."/>
            <person name="Hildebrand F."/>
            <person name="Pallen M.J."/>
        </authorList>
    </citation>
    <scope>NUCLEOTIDE SEQUENCE</scope>
    <source>
        <strain evidence="9">G3-4614</strain>
    </source>
</reference>
<dbReference type="EMBL" id="JADIMW010000066">
    <property type="protein sequence ID" value="MBO8438437.1"/>
    <property type="molecule type" value="Genomic_DNA"/>
</dbReference>
<dbReference type="GO" id="GO:0000049">
    <property type="term" value="F:tRNA binding"/>
    <property type="evidence" value="ECO:0007669"/>
    <property type="project" value="UniProtKB-UniRule"/>
</dbReference>
<dbReference type="InterPro" id="IPR000100">
    <property type="entry name" value="RNase_P"/>
</dbReference>
<sequence length="134" mass="15164">MAVDGVVDIGGCALPRVERLRGKRRIDRLFAEGKGVLVYPFRCVFVANGETDSVSVLFSVPKKRFKRAVKRNLLRRRMKEAYRLNKRKLVSAVNGRGLDMALMYIGNDVAEFGFVQNRLSSLLDKVCSKLDARE</sequence>
<evidence type="ECO:0000256" key="4">
    <source>
        <dbReference type="ARBA" id="ARBA00022759"/>
    </source>
</evidence>
<dbReference type="InterPro" id="IPR014721">
    <property type="entry name" value="Ribsml_uS5_D2-typ_fold_subgr"/>
</dbReference>
<dbReference type="GO" id="GO:0004526">
    <property type="term" value="F:ribonuclease P activity"/>
    <property type="evidence" value="ECO:0007669"/>
    <property type="project" value="UniProtKB-UniRule"/>
</dbReference>
<dbReference type="GO" id="GO:0030677">
    <property type="term" value="C:ribonuclease P complex"/>
    <property type="evidence" value="ECO:0007669"/>
    <property type="project" value="TreeGrafter"/>
</dbReference>
<evidence type="ECO:0000256" key="7">
    <source>
        <dbReference type="HAMAP-Rule" id="MF_00227"/>
    </source>
</evidence>
<evidence type="ECO:0000256" key="8">
    <source>
        <dbReference type="NCBIfam" id="TIGR00188"/>
    </source>
</evidence>
<protein>
    <recommendedName>
        <fullName evidence="7 8">Ribonuclease P protein component</fullName>
        <shortName evidence="7">RNase P protein</shortName>
        <shortName evidence="7">RNaseP protein</shortName>
        <ecNumber evidence="7 8">3.1.26.5</ecNumber>
    </recommendedName>
    <alternativeName>
        <fullName evidence="7">Protein C5</fullName>
    </alternativeName>
</protein>
<dbReference type="GO" id="GO:0042781">
    <property type="term" value="F:3'-tRNA processing endoribonuclease activity"/>
    <property type="evidence" value="ECO:0007669"/>
    <property type="project" value="TreeGrafter"/>
</dbReference>
<comment type="catalytic activity">
    <reaction evidence="7">
        <text>Endonucleolytic cleavage of RNA, removing 5'-extranucleotides from tRNA precursor.</text>
        <dbReference type="EC" id="3.1.26.5"/>
    </reaction>
</comment>
<keyword evidence="6 7" id="KW-0694">RNA-binding</keyword>
<gene>
    <name evidence="7 9" type="primary">rnpA</name>
    <name evidence="9" type="ORF">IAC54_06015</name>
</gene>
<dbReference type="PROSITE" id="PS00648">
    <property type="entry name" value="RIBONUCLEASE_P"/>
    <property type="match status" value="1"/>
</dbReference>
<proteinExistence type="inferred from homology"/>
<evidence type="ECO:0000313" key="9">
    <source>
        <dbReference type="EMBL" id="MBO8438437.1"/>
    </source>
</evidence>
<accession>A0A9D9E2M5</accession>
<evidence type="ECO:0000313" key="10">
    <source>
        <dbReference type="Proteomes" id="UP000823636"/>
    </source>
</evidence>
<dbReference type="Proteomes" id="UP000823636">
    <property type="component" value="Unassembled WGS sequence"/>
</dbReference>
<dbReference type="InterPro" id="IPR020568">
    <property type="entry name" value="Ribosomal_Su5_D2-typ_SF"/>
</dbReference>
<evidence type="ECO:0000256" key="6">
    <source>
        <dbReference type="ARBA" id="ARBA00022884"/>
    </source>
</evidence>
<evidence type="ECO:0000256" key="2">
    <source>
        <dbReference type="ARBA" id="ARBA00022694"/>
    </source>
</evidence>
<keyword evidence="2 7" id="KW-0819">tRNA processing</keyword>
<organism evidence="9 10">
    <name type="scientific">Candidatus Caccoplasma merdipullorum</name>
    <dbReference type="NCBI Taxonomy" id="2840718"/>
    <lineage>
        <taxon>Bacteria</taxon>
        <taxon>Pseudomonadati</taxon>
        <taxon>Bacteroidota</taxon>
        <taxon>Bacteroidia</taxon>
        <taxon>Bacteroidales</taxon>
        <taxon>Bacteroidaceae</taxon>
        <taxon>Bacteroidaceae incertae sedis</taxon>
        <taxon>Candidatus Caccoplasma</taxon>
    </lineage>
</organism>
<evidence type="ECO:0000256" key="3">
    <source>
        <dbReference type="ARBA" id="ARBA00022722"/>
    </source>
</evidence>
<dbReference type="NCBIfam" id="TIGR00188">
    <property type="entry name" value="rnpA"/>
    <property type="match status" value="1"/>
</dbReference>
<dbReference type="EC" id="3.1.26.5" evidence="7 8"/>
<dbReference type="InterPro" id="IPR020539">
    <property type="entry name" value="RNase_P_CS"/>
</dbReference>
<dbReference type="AlphaFoldDB" id="A0A9D9E2M5"/>
<dbReference type="GO" id="GO:0001682">
    <property type="term" value="P:tRNA 5'-leader removal"/>
    <property type="evidence" value="ECO:0007669"/>
    <property type="project" value="UniProtKB-UniRule"/>
</dbReference>
<evidence type="ECO:0000256" key="1">
    <source>
        <dbReference type="ARBA" id="ARBA00002663"/>
    </source>
</evidence>
<comment type="similarity">
    <text evidence="7">Belongs to the RnpA family.</text>
</comment>
<keyword evidence="3 7" id="KW-0540">Nuclease</keyword>